<dbReference type="OrthoDB" id="10033446at2759"/>
<dbReference type="AlphaFoldDB" id="A0A7R8HC97"/>
<protein>
    <submittedName>
        <fullName evidence="1">(salmon louse) hypothetical protein</fullName>
    </submittedName>
</protein>
<keyword evidence="2" id="KW-1185">Reference proteome</keyword>
<sequence length="106" mass="12266">MTGKYVVAGSQNSDRVRRRHLLKIKTEKSIGILLGIVMAFLACQSLRLIIQLFEIVTPLHGSEFHYEHCINQGKLHVPSYVFLLSHFSHWLLVLKLECKHLYLLLL</sequence>
<organism evidence="1 2">
    <name type="scientific">Lepeophtheirus salmonis</name>
    <name type="common">Salmon louse</name>
    <name type="synonym">Caligus salmonis</name>
    <dbReference type="NCBI Taxonomy" id="72036"/>
    <lineage>
        <taxon>Eukaryota</taxon>
        <taxon>Metazoa</taxon>
        <taxon>Ecdysozoa</taxon>
        <taxon>Arthropoda</taxon>
        <taxon>Crustacea</taxon>
        <taxon>Multicrustacea</taxon>
        <taxon>Hexanauplia</taxon>
        <taxon>Copepoda</taxon>
        <taxon>Siphonostomatoida</taxon>
        <taxon>Caligidae</taxon>
        <taxon>Lepeophtheirus</taxon>
    </lineage>
</organism>
<evidence type="ECO:0000313" key="1">
    <source>
        <dbReference type="EMBL" id="CAF3003073.1"/>
    </source>
</evidence>
<reference evidence="1" key="1">
    <citation type="submission" date="2021-02" db="EMBL/GenBank/DDBJ databases">
        <authorList>
            <person name="Bekaert M."/>
        </authorList>
    </citation>
    <scope>NUCLEOTIDE SEQUENCE</scope>
    <source>
        <strain evidence="1">IoA-00</strain>
    </source>
</reference>
<proteinExistence type="predicted"/>
<dbReference type="EMBL" id="HG994586">
    <property type="protein sequence ID" value="CAF3003073.1"/>
    <property type="molecule type" value="Genomic_DNA"/>
</dbReference>
<evidence type="ECO:0000313" key="2">
    <source>
        <dbReference type="Proteomes" id="UP000675881"/>
    </source>
</evidence>
<gene>
    <name evidence="1" type="ORF">LSAA_12786</name>
</gene>
<name>A0A7R8HC97_LEPSM</name>
<accession>A0A7R8HC97</accession>
<dbReference type="Proteomes" id="UP000675881">
    <property type="component" value="Chromosome 7"/>
</dbReference>